<dbReference type="Proteomes" id="UP000028488">
    <property type="component" value="Chromosome"/>
</dbReference>
<protein>
    <submittedName>
        <fullName evidence="2">Bile acid 7-alpha dehydratase</fullName>
    </submittedName>
</protein>
<proteinExistence type="predicted"/>
<dbReference type="EMBL" id="CP008947">
    <property type="protein sequence ID" value="AII04415.1"/>
    <property type="molecule type" value="Genomic_DNA"/>
</dbReference>
<dbReference type="SUPFAM" id="SSF54427">
    <property type="entry name" value="NTF2-like"/>
    <property type="match status" value="1"/>
</dbReference>
<dbReference type="Gene3D" id="3.10.450.50">
    <property type="match status" value="1"/>
</dbReference>
<dbReference type="Pfam" id="PF13577">
    <property type="entry name" value="SnoaL_4"/>
    <property type="match status" value="1"/>
</dbReference>
<dbReference type="InterPro" id="IPR037401">
    <property type="entry name" value="SnoaL-like"/>
</dbReference>
<evidence type="ECO:0000259" key="1">
    <source>
        <dbReference type="Pfam" id="PF13577"/>
    </source>
</evidence>
<feature type="domain" description="SnoaL-like" evidence="1">
    <location>
        <begin position="12"/>
        <end position="141"/>
    </location>
</feature>
<gene>
    <name evidence="2" type="ORF">EP51_07365</name>
</gene>
<evidence type="ECO:0000313" key="3">
    <source>
        <dbReference type="Proteomes" id="UP000028488"/>
    </source>
</evidence>
<dbReference type="RefSeq" id="WP_037245696.1">
    <property type="nucleotide sequence ID" value="NZ_CP008947.1"/>
</dbReference>
<evidence type="ECO:0000313" key="2">
    <source>
        <dbReference type="EMBL" id="AII04415.1"/>
    </source>
</evidence>
<name>A0A076EDR7_RHOOP</name>
<dbReference type="InterPro" id="IPR032710">
    <property type="entry name" value="NTF2-like_dom_sf"/>
</dbReference>
<organism evidence="2 3">
    <name type="scientific">Rhodococcus opacus</name>
    <name type="common">Nocardia opaca</name>
    <dbReference type="NCBI Taxonomy" id="37919"/>
    <lineage>
        <taxon>Bacteria</taxon>
        <taxon>Bacillati</taxon>
        <taxon>Actinomycetota</taxon>
        <taxon>Actinomycetes</taxon>
        <taxon>Mycobacteriales</taxon>
        <taxon>Nocardiaceae</taxon>
        <taxon>Rhodococcus</taxon>
    </lineage>
</organism>
<accession>A0A076EDR7</accession>
<reference evidence="2 3" key="1">
    <citation type="submission" date="2014-07" db="EMBL/GenBank/DDBJ databases">
        <title>Genome Sequence of Rhodococcus opacus Strain R7, a Biodegrader of Mono- and Polycyclic Aromatic Hydrocarbons.</title>
        <authorList>
            <person name="Di Gennaro P."/>
            <person name="Zampolli J."/>
            <person name="Presti I."/>
            <person name="Cappelletti M."/>
            <person name="D'Ursi P."/>
            <person name="Orro A."/>
            <person name="Mezzelani A."/>
            <person name="Milanesi L."/>
        </authorList>
    </citation>
    <scope>NUCLEOTIDE SEQUENCE [LARGE SCALE GENOMIC DNA]</scope>
    <source>
        <strain evidence="2 3">R7</strain>
    </source>
</reference>
<sequence length="161" mass="18643">MDERSVEQRLADLERIDAIKALKYRYWRACDGKDPDAFRSCFVSSGASIDFGPLGRFDDADRLTDIFRRIALHEVDGKHVILDMHHGFHPDIVLHSDTEASGAWTLKFRQVDLLKRTETVSSGEYDDAYRLEDGVWRMSRCHFTTRWSITRPLPQDTVVVQ</sequence>
<dbReference type="AlphaFoldDB" id="A0A076EDR7"/>
<dbReference type="eggNOG" id="ENOG5031IT8">
    <property type="taxonomic scope" value="Bacteria"/>
</dbReference>